<feature type="transmembrane region" description="Helical" evidence="1">
    <location>
        <begin position="15"/>
        <end position="38"/>
    </location>
</feature>
<sequence>MPTDRSTYHYGGVCILLRFLSIGYSILICSTTPVMIYYCHDTYKGMREVIDKLHHAINIANTTQRVLGSISMASL</sequence>
<dbReference type="EMBL" id="ML733457">
    <property type="protein sequence ID" value="KAB8217891.1"/>
    <property type="molecule type" value="Genomic_DNA"/>
</dbReference>
<organism evidence="2 3">
    <name type="scientific">Aspergillus novoparasiticus</name>
    <dbReference type="NCBI Taxonomy" id="986946"/>
    <lineage>
        <taxon>Eukaryota</taxon>
        <taxon>Fungi</taxon>
        <taxon>Dikarya</taxon>
        <taxon>Ascomycota</taxon>
        <taxon>Pezizomycotina</taxon>
        <taxon>Eurotiomycetes</taxon>
        <taxon>Eurotiomycetidae</taxon>
        <taxon>Eurotiales</taxon>
        <taxon>Aspergillaceae</taxon>
        <taxon>Aspergillus</taxon>
        <taxon>Aspergillus subgen. Circumdati</taxon>
    </lineage>
</organism>
<keyword evidence="1" id="KW-1133">Transmembrane helix</keyword>
<protein>
    <submittedName>
        <fullName evidence="2">Uncharacterized protein</fullName>
    </submittedName>
</protein>
<keyword evidence="1" id="KW-0812">Transmembrane</keyword>
<dbReference type="Proteomes" id="UP000326799">
    <property type="component" value="Unassembled WGS sequence"/>
</dbReference>
<evidence type="ECO:0000313" key="2">
    <source>
        <dbReference type="EMBL" id="KAB8217891.1"/>
    </source>
</evidence>
<name>A0A5N6EJU8_9EURO</name>
<keyword evidence="1" id="KW-0472">Membrane</keyword>
<evidence type="ECO:0000256" key="1">
    <source>
        <dbReference type="SAM" id="Phobius"/>
    </source>
</evidence>
<reference evidence="2 3" key="1">
    <citation type="submission" date="2019-04" db="EMBL/GenBank/DDBJ databases">
        <title>Fungal friends and foes A comparative genomics study of 23 Aspergillus species from section Flavi.</title>
        <authorList>
            <consortium name="DOE Joint Genome Institute"/>
            <person name="Kjaerbolling I."/>
            <person name="Vesth T.C."/>
            <person name="Frisvad J.C."/>
            <person name="Nybo J.L."/>
            <person name="Theobald S."/>
            <person name="Kildgaard S."/>
            <person name="Petersen T.I."/>
            <person name="Kuo A."/>
            <person name="Sato A."/>
            <person name="Lyhne E.K."/>
            <person name="Kogle M.E."/>
            <person name="Wiebenga A."/>
            <person name="Kun R.S."/>
            <person name="Lubbers R.J."/>
            <person name="Makela M.R."/>
            <person name="Barry K."/>
            <person name="Chovatia M."/>
            <person name="Clum A."/>
            <person name="Daum C."/>
            <person name="Haridas S."/>
            <person name="He G."/>
            <person name="LaButti K."/>
            <person name="Lipzen A."/>
            <person name="Mondo S."/>
            <person name="Pangilinan J."/>
            <person name="Riley R."/>
            <person name="Salamov A."/>
            <person name="Simmons B.A."/>
            <person name="Magnuson J.K."/>
            <person name="Henrissat B."/>
            <person name="Mortensen U.H."/>
            <person name="Larsen T.O."/>
            <person name="De vries R.P."/>
            <person name="Grigoriev I.V."/>
            <person name="Machida M."/>
            <person name="Baker S.E."/>
            <person name="Andersen M.R."/>
        </authorList>
    </citation>
    <scope>NUCLEOTIDE SEQUENCE [LARGE SCALE GENOMIC DNA]</scope>
    <source>
        <strain evidence="2 3">CBS 126849</strain>
    </source>
</reference>
<accession>A0A5N6EJU8</accession>
<dbReference type="AlphaFoldDB" id="A0A5N6EJU8"/>
<keyword evidence="3" id="KW-1185">Reference proteome</keyword>
<proteinExistence type="predicted"/>
<feature type="non-terminal residue" evidence="2">
    <location>
        <position position="75"/>
    </location>
</feature>
<gene>
    <name evidence="2" type="ORF">BDV33DRAFT_176549</name>
</gene>
<evidence type="ECO:0000313" key="3">
    <source>
        <dbReference type="Proteomes" id="UP000326799"/>
    </source>
</evidence>